<evidence type="ECO:0000256" key="7">
    <source>
        <dbReference type="RuleBase" id="RU364093"/>
    </source>
</evidence>
<dbReference type="Proteomes" id="UP000295008">
    <property type="component" value="Unassembled WGS sequence"/>
</dbReference>
<comment type="caution">
    <text evidence="8">The sequence shown here is derived from an EMBL/GenBank/DDBJ whole genome shotgun (WGS) entry which is preliminary data.</text>
</comment>
<evidence type="ECO:0000256" key="6">
    <source>
        <dbReference type="ARBA" id="ARBA00023136"/>
    </source>
</evidence>
<keyword evidence="7" id="KW-1006">Bacterial flagellum protein export</keyword>
<sequence>MAQAMNRTGIFSWNSLRNGEVVVALIVTLVLTMFIIPLPSVMLDLFITLNICGGFAIVLLTTYVQKSLEFSVFPTLLLLTTLFRLALSVSSTRLILLNAEAGRVIEAFGQVVAGHNYVVGFVMFIILTIIQFLVITKGSERVAEVAARFTLDAMPGKQMSIDADLNAGLINETDARARRREVEREADFYGAMDGASKFVKGDAIAGILIIIINIVGGFIIGATQKGFTIQQSLQTYSLLTIGDGLVTQIPALLLSTATGILVTRSASEDNLGSDLARQLLAYPKIFYFVAGMIGFFGIIPGMPKLAFFTIAAIIGFMGYRLQTAPALNEPAAAGEGGEEAAEEVKKPENVNTLLQIDPMELEIGYRLIPLVDPNQGGDLFERVTMIRRQTALELGMVLPPIRIRDNMQLLPTSYVIKIKGVEVTKGEIIPNHYLAMDPGIVAQPVEGIATTEPAFGLPAIWITEAQRDEAEISGYTVVDPPSVLATHLTEVIKSHAYELLGRQEVQSLINNLKEEYNVVVGELIPNLMTIGEVQKVLVNLLKEGIPIRNLVTVLETLADYAPMTKDPELLTEYVRQALNRQITKMVQSEDGVIRVITLDPELEQTLLKIQKEAREGTGLAVDPRLIQQIYDKLGALIQEVNNSGGQPVILCSPGVRLTFRKLIERLSSRLMVLSYNEISPEAEVHSIGVVAIHS</sequence>
<accession>A0A4R1RK55</accession>
<dbReference type="InterPro" id="IPR042194">
    <property type="entry name" value="FHIPEP_1"/>
</dbReference>
<keyword evidence="8" id="KW-0969">Cilium</keyword>
<keyword evidence="7" id="KW-1005">Bacterial flagellum biogenesis</keyword>
<feature type="transmembrane region" description="Helical" evidence="7">
    <location>
        <begin position="21"/>
        <end position="39"/>
    </location>
</feature>
<keyword evidence="4 7" id="KW-0812">Transmembrane</keyword>
<gene>
    <name evidence="7" type="primary">flhA</name>
    <name evidence="8" type="ORF">EDC14_1015104</name>
</gene>
<name>A0A4R1RK55_HYDET</name>
<dbReference type="PROSITE" id="PS00994">
    <property type="entry name" value="FHIPEP"/>
    <property type="match status" value="1"/>
</dbReference>
<comment type="caution">
    <text evidence="7">Lacks conserved residue(s) required for the propagation of feature annotation.</text>
</comment>
<evidence type="ECO:0000256" key="3">
    <source>
        <dbReference type="ARBA" id="ARBA00022475"/>
    </source>
</evidence>
<comment type="subcellular location">
    <subcellularLocation>
        <location evidence="1 7">Cell membrane</location>
        <topology evidence="1 7">Multi-pass membrane protein</topology>
    </subcellularLocation>
</comment>
<keyword evidence="6 7" id="KW-0472">Membrane</keyword>
<feature type="transmembrane region" description="Helical" evidence="7">
    <location>
        <begin position="76"/>
        <end position="97"/>
    </location>
</feature>
<dbReference type="PRINTS" id="PR00949">
    <property type="entry name" value="TYPE3IMAPROT"/>
</dbReference>
<keyword evidence="9" id="KW-1185">Reference proteome</keyword>
<dbReference type="OrthoDB" id="9759185at2"/>
<evidence type="ECO:0000256" key="1">
    <source>
        <dbReference type="ARBA" id="ARBA00004651"/>
    </source>
</evidence>
<keyword evidence="8" id="KW-0966">Cell projection</keyword>
<organism evidence="8 9">
    <name type="scientific">Hydrogenispora ethanolica</name>
    <dbReference type="NCBI Taxonomy" id="1082276"/>
    <lineage>
        <taxon>Bacteria</taxon>
        <taxon>Bacillati</taxon>
        <taxon>Bacillota</taxon>
        <taxon>Hydrogenispora</taxon>
    </lineage>
</organism>
<evidence type="ECO:0000313" key="8">
    <source>
        <dbReference type="EMBL" id="TCL66561.1"/>
    </source>
</evidence>
<dbReference type="NCBIfam" id="TIGR01398">
    <property type="entry name" value="FlhA"/>
    <property type="match status" value="1"/>
</dbReference>
<dbReference type="InterPro" id="IPR006301">
    <property type="entry name" value="FlhA"/>
</dbReference>
<feature type="transmembrane region" description="Helical" evidence="7">
    <location>
        <begin position="279"/>
        <end position="299"/>
    </location>
</feature>
<dbReference type="AlphaFoldDB" id="A0A4R1RK55"/>
<dbReference type="Gene3D" id="3.40.30.60">
    <property type="entry name" value="FHIPEP family, domain 1"/>
    <property type="match status" value="1"/>
</dbReference>
<keyword evidence="7" id="KW-0813">Transport</keyword>
<evidence type="ECO:0000256" key="2">
    <source>
        <dbReference type="ARBA" id="ARBA00008835"/>
    </source>
</evidence>
<dbReference type="EMBL" id="SLUN01000015">
    <property type="protein sequence ID" value="TCL66561.1"/>
    <property type="molecule type" value="Genomic_DNA"/>
</dbReference>
<proteinExistence type="inferred from homology"/>
<dbReference type="GO" id="GO:0005886">
    <property type="term" value="C:plasma membrane"/>
    <property type="evidence" value="ECO:0007669"/>
    <property type="project" value="UniProtKB-SubCell"/>
</dbReference>
<dbReference type="InterPro" id="IPR042193">
    <property type="entry name" value="FHIPEP_3"/>
</dbReference>
<reference evidence="8 9" key="1">
    <citation type="submission" date="2019-03" db="EMBL/GenBank/DDBJ databases">
        <title>Genomic Encyclopedia of Type Strains, Phase IV (KMG-IV): sequencing the most valuable type-strain genomes for metagenomic binning, comparative biology and taxonomic classification.</title>
        <authorList>
            <person name="Goeker M."/>
        </authorList>
    </citation>
    <scope>NUCLEOTIDE SEQUENCE [LARGE SCALE GENOMIC DNA]</scope>
    <source>
        <strain evidence="8 9">LX-B</strain>
    </source>
</reference>
<feature type="transmembrane region" description="Helical" evidence="7">
    <location>
        <begin position="117"/>
        <end position="135"/>
    </location>
</feature>
<dbReference type="RefSeq" id="WP_132014797.1">
    <property type="nucleotide sequence ID" value="NZ_SLUN01000015.1"/>
</dbReference>
<protein>
    <recommendedName>
        <fullName evidence="7">Flagellar biosynthesis protein FlhA</fullName>
    </recommendedName>
</protein>
<dbReference type="InterPro" id="IPR025505">
    <property type="entry name" value="FHIPEP_CS"/>
</dbReference>
<dbReference type="PIRSF" id="PIRSF005419">
    <property type="entry name" value="FlhA"/>
    <property type="match status" value="1"/>
</dbReference>
<dbReference type="GO" id="GO:0009306">
    <property type="term" value="P:protein secretion"/>
    <property type="evidence" value="ECO:0007669"/>
    <property type="project" value="InterPro"/>
</dbReference>
<keyword evidence="7" id="KW-0653">Protein transport</keyword>
<evidence type="ECO:0000256" key="5">
    <source>
        <dbReference type="ARBA" id="ARBA00022989"/>
    </source>
</evidence>
<dbReference type="Pfam" id="PF00771">
    <property type="entry name" value="FHIPEP"/>
    <property type="match status" value="1"/>
</dbReference>
<feature type="transmembrane region" description="Helical" evidence="7">
    <location>
        <begin position="203"/>
        <end position="224"/>
    </location>
</feature>
<dbReference type="PANTHER" id="PTHR30161:SF1">
    <property type="entry name" value="FLAGELLAR BIOSYNTHESIS PROTEIN FLHA-RELATED"/>
    <property type="match status" value="1"/>
</dbReference>
<evidence type="ECO:0000256" key="4">
    <source>
        <dbReference type="ARBA" id="ARBA00022692"/>
    </source>
</evidence>
<dbReference type="PANTHER" id="PTHR30161">
    <property type="entry name" value="FLAGELLAR EXPORT PROTEIN, MEMBRANE FLHA SUBUNIT-RELATED"/>
    <property type="match status" value="1"/>
</dbReference>
<dbReference type="InterPro" id="IPR042196">
    <property type="entry name" value="FHIPEP_4"/>
</dbReference>
<keyword evidence="3 7" id="KW-1003">Cell membrane</keyword>
<dbReference type="InterPro" id="IPR001712">
    <property type="entry name" value="T3SS_FHIPEP"/>
</dbReference>
<keyword evidence="8" id="KW-0282">Flagellum</keyword>
<comment type="similarity">
    <text evidence="2 7">Belongs to the FHIPEP (flagella/HR/invasion proteins export pore) family.</text>
</comment>
<dbReference type="Gene3D" id="1.10.8.540">
    <property type="entry name" value="FHIPEP family, domain 3"/>
    <property type="match status" value="1"/>
</dbReference>
<dbReference type="Gene3D" id="3.40.50.12790">
    <property type="entry name" value="FHIPEP family, domain 4"/>
    <property type="match status" value="1"/>
</dbReference>
<comment type="function">
    <text evidence="7">Required for formation of the rod structure of the flagellar apparatus. Together with FliI and FliH, may constitute the export apparatus of flagellin.</text>
</comment>
<evidence type="ECO:0000313" key="9">
    <source>
        <dbReference type="Proteomes" id="UP000295008"/>
    </source>
</evidence>
<keyword evidence="5 7" id="KW-1133">Transmembrane helix</keyword>
<dbReference type="GO" id="GO:0044780">
    <property type="term" value="P:bacterial-type flagellum assembly"/>
    <property type="evidence" value="ECO:0007669"/>
    <property type="project" value="InterPro"/>
</dbReference>